<evidence type="ECO:0000256" key="1">
    <source>
        <dbReference type="ARBA" id="ARBA00004173"/>
    </source>
</evidence>
<dbReference type="Pfam" id="PF09243">
    <property type="entry name" value="Rsm22"/>
    <property type="match status" value="1"/>
</dbReference>
<evidence type="ECO:0000256" key="8">
    <source>
        <dbReference type="SAM" id="MobiDB-lite"/>
    </source>
</evidence>
<gene>
    <name evidence="9" type="ORF">EJ05DRAFT_419810</name>
</gene>
<dbReference type="GO" id="GO:0006412">
    <property type="term" value="P:translation"/>
    <property type="evidence" value="ECO:0007669"/>
    <property type="project" value="InterPro"/>
</dbReference>
<feature type="non-terminal residue" evidence="9">
    <location>
        <position position="1"/>
    </location>
</feature>
<keyword evidence="6" id="KW-0496">Mitochondrion</keyword>
<keyword evidence="3" id="KW-0809">Transit peptide</keyword>
<sequence>AEQNETAARSARQRFGDELPPGLLSQGEERSYERLYGKATFMASDWKEQLSARGELVAEVERDGKQILLRQNDEGELEEVEHTEDMEEAEEGAEEKEDSASMYDFGSEEGLQGLEELEAMRNKGVSSDPLRPSSDFARTHPLTEAGRMRTWPSTARMSVAWEEPSSIILKRQGNKHLSERAHETFGGKNLPLSVATPSHIPSHQIHMPVAMDAGESSMSNVDADVYLATMTPGLHASALSVLVEVRKRLGSGWIERLVRKPGGPLVLDAGAGGAGIMAWQEILRAEFSRLREEHDDIAAMDEIPPSRQSVIIGSDTLRHRISRILENTQFLPRLPETVFPWAPEVGPEPRKLYDVIIAPHNLLGIREEHVRKRHVQRLWSLLDPNGGVLILMEKGLPRGFEAIGAAREMLLNRHIQDPSVPIVEPEYENRDRPTWKKETGMIVAPCTNHVQCPMYTIPGEMVGRKDFCYFSQRFTRPAYLQNIVGIAHSNHEDIQFSYIAVQRGRDQRRAEFDTHAQGVSQGAHATDAAFAGYEPLAPSPAQNRGPDHDVIRQEARKPPAINTLSLPRMILQPLKRRGHVIIDVCTPAGTLDRWTVPQSYSKQAYRDARKSQWGDLWALGAKTRVPKNVRTGRPKKGF</sequence>
<dbReference type="OrthoDB" id="421327at2759"/>
<dbReference type="GO" id="GO:0046872">
    <property type="term" value="F:metal ion binding"/>
    <property type="evidence" value="ECO:0007669"/>
    <property type="project" value="UniProtKB-KW"/>
</dbReference>
<dbReference type="RefSeq" id="XP_033599871.1">
    <property type="nucleotide sequence ID" value="XM_033741457.1"/>
</dbReference>
<evidence type="ECO:0000313" key="10">
    <source>
        <dbReference type="Proteomes" id="UP000799437"/>
    </source>
</evidence>
<feature type="non-terminal residue" evidence="9">
    <location>
        <position position="638"/>
    </location>
</feature>
<comment type="subcellular location">
    <subcellularLocation>
        <location evidence="1">Mitochondrion</location>
    </subcellularLocation>
</comment>
<keyword evidence="5" id="KW-0411">Iron-sulfur</keyword>
<dbReference type="GO" id="GO:0051536">
    <property type="term" value="F:iron-sulfur cluster binding"/>
    <property type="evidence" value="ECO:0007669"/>
    <property type="project" value="UniProtKB-KW"/>
</dbReference>
<feature type="region of interest" description="Disordered" evidence="8">
    <location>
        <begin position="68"/>
        <end position="101"/>
    </location>
</feature>
<evidence type="ECO:0000256" key="2">
    <source>
        <dbReference type="ARBA" id="ARBA00022723"/>
    </source>
</evidence>
<dbReference type="Proteomes" id="UP000799437">
    <property type="component" value="Unassembled WGS sequence"/>
</dbReference>
<keyword evidence="10" id="KW-1185">Reference proteome</keyword>
<evidence type="ECO:0000256" key="5">
    <source>
        <dbReference type="ARBA" id="ARBA00023014"/>
    </source>
</evidence>
<evidence type="ECO:0000256" key="4">
    <source>
        <dbReference type="ARBA" id="ARBA00023004"/>
    </source>
</evidence>
<keyword evidence="4" id="KW-0408">Iron</keyword>
<dbReference type="PANTHER" id="PTHR13184">
    <property type="entry name" value="37S RIBOSOMAL PROTEIN S22"/>
    <property type="match status" value="1"/>
</dbReference>
<dbReference type="GO" id="GO:0005763">
    <property type="term" value="C:mitochondrial small ribosomal subunit"/>
    <property type="evidence" value="ECO:0007669"/>
    <property type="project" value="TreeGrafter"/>
</dbReference>
<protein>
    <recommendedName>
        <fullName evidence="11">Rsm22-domain-containing protein</fullName>
    </recommendedName>
</protein>
<reference evidence="9" key="1">
    <citation type="journal article" date="2020" name="Stud. Mycol.">
        <title>101 Dothideomycetes genomes: a test case for predicting lifestyles and emergence of pathogens.</title>
        <authorList>
            <person name="Haridas S."/>
            <person name="Albert R."/>
            <person name="Binder M."/>
            <person name="Bloem J."/>
            <person name="Labutti K."/>
            <person name="Salamov A."/>
            <person name="Andreopoulos B."/>
            <person name="Baker S."/>
            <person name="Barry K."/>
            <person name="Bills G."/>
            <person name="Bluhm B."/>
            <person name="Cannon C."/>
            <person name="Castanera R."/>
            <person name="Culley D."/>
            <person name="Daum C."/>
            <person name="Ezra D."/>
            <person name="Gonzalez J."/>
            <person name="Henrissat B."/>
            <person name="Kuo A."/>
            <person name="Liang C."/>
            <person name="Lipzen A."/>
            <person name="Lutzoni F."/>
            <person name="Magnuson J."/>
            <person name="Mondo S."/>
            <person name="Nolan M."/>
            <person name="Ohm R."/>
            <person name="Pangilinan J."/>
            <person name="Park H.-J."/>
            <person name="Ramirez L."/>
            <person name="Alfaro M."/>
            <person name="Sun H."/>
            <person name="Tritt A."/>
            <person name="Yoshinaga Y."/>
            <person name="Zwiers L.-H."/>
            <person name="Turgeon B."/>
            <person name="Goodwin S."/>
            <person name="Spatafora J."/>
            <person name="Crous P."/>
            <person name="Grigoriev I."/>
        </authorList>
    </citation>
    <scope>NUCLEOTIDE SEQUENCE</scope>
    <source>
        <strain evidence="9">CBS 121739</strain>
    </source>
</reference>
<feature type="region of interest" description="Disordered" evidence="8">
    <location>
        <begin position="1"/>
        <end position="26"/>
    </location>
</feature>
<proteinExistence type="predicted"/>
<dbReference type="GO" id="GO:0008168">
    <property type="term" value="F:methyltransferase activity"/>
    <property type="evidence" value="ECO:0007669"/>
    <property type="project" value="InterPro"/>
</dbReference>
<evidence type="ECO:0000256" key="7">
    <source>
        <dbReference type="ARBA" id="ARBA00045681"/>
    </source>
</evidence>
<evidence type="ECO:0000256" key="3">
    <source>
        <dbReference type="ARBA" id="ARBA00022946"/>
    </source>
</evidence>
<dbReference type="EMBL" id="ML996573">
    <property type="protein sequence ID" value="KAF2757420.1"/>
    <property type="molecule type" value="Genomic_DNA"/>
</dbReference>
<dbReference type="GO" id="GO:0003735">
    <property type="term" value="F:structural constituent of ribosome"/>
    <property type="evidence" value="ECO:0007669"/>
    <property type="project" value="TreeGrafter"/>
</dbReference>
<dbReference type="PANTHER" id="PTHR13184:SF5">
    <property type="entry name" value="METHYLTRANSFERASE-LIKE PROTEIN 17, MITOCHONDRIAL"/>
    <property type="match status" value="1"/>
</dbReference>
<accession>A0A6A6W641</accession>
<dbReference type="InterPro" id="IPR052571">
    <property type="entry name" value="Mt_RNA_Methyltransferase"/>
</dbReference>
<organism evidence="9 10">
    <name type="scientific">Pseudovirgaria hyperparasitica</name>
    <dbReference type="NCBI Taxonomy" id="470096"/>
    <lineage>
        <taxon>Eukaryota</taxon>
        <taxon>Fungi</taxon>
        <taxon>Dikarya</taxon>
        <taxon>Ascomycota</taxon>
        <taxon>Pezizomycotina</taxon>
        <taxon>Dothideomycetes</taxon>
        <taxon>Dothideomycetes incertae sedis</taxon>
        <taxon>Acrospermales</taxon>
        <taxon>Acrospermaceae</taxon>
        <taxon>Pseudovirgaria</taxon>
    </lineage>
</organism>
<feature type="compositionally biased region" description="Acidic residues" evidence="8">
    <location>
        <begin position="74"/>
        <end position="97"/>
    </location>
</feature>
<dbReference type="AlphaFoldDB" id="A0A6A6W641"/>
<dbReference type="InterPro" id="IPR015324">
    <property type="entry name" value="Ribosomal_Rsm22-like"/>
</dbReference>
<evidence type="ECO:0000256" key="6">
    <source>
        <dbReference type="ARBA" id="ARBA00023128"/>
    </source>
</evidence>
<comment type="function">
    <text evidence="7">Mitochondrial ribosome (mitoribosome) assembly factor. Binds at the interface of the head and body domains of the mitochondrial small ribosomal subunit (mt-SSU), occluding the mRNA channel and preventing compaction of the head domain towards the body. Probable inactive methyltransferase: retains the characteristic folding and ability to bind S-adenosyl-L-methionine, but it probably lost its methyltransferase activity.</text>
</comment>
<evidence type="ECO:0000313" key="9">
    <source>
        <dbReference type="EMBL" id="KAF2757420.1"/>
    </source>
</evidence>
<evidence type="ECO:0008006" key="11">
    <source>
        <dbReference type="Google" id="ProtNLM"/>
    </source>
</evidence>
<dbReference type="GeneID" id="54482511"/>
<name>A0A6A6W641_9PEZI</name>
<keyword evidence="2" id="KW-0479">Metal-binding</keyword>